<name>A0A5B7YBU0_9ALTE</name>
<reference evidence="2 3" key="1">
    <citation type="submission" date="2019-04" db="EMBL/GenBank/DDBJ databases">
        <title>Salinimonas iocasae sp. nov., a halophilic bacterium isolated from the outer tube casing of tubeworms in Okinawa Trough.</title>
        <authorList>
            <person name="Zhang H."/>
            <person name="Wang H."/>
            <person name="Li C."/>
        </authorList>
    </citation>
    <scope>NUCLEOTIDE SEQUENCE [LARGE SCALE GENOMIC DNA]</scope>
    <source>
        <strain evidence="2 3">KX18D6</strain>
    </source>
</reference>
<dbReference type="OrthoDB" id="9795565at2"/>
<dbReference type="EMBL" id="CP039852">
    <property type="protein sequence ID" value="QCZ93142.1"/>
    <property type="molecule type" value="Genomic_DNA"/>
</dbReference>
<evidence type="ECO:0000313" key="3">
    <source>
        <dbReference type="Proteomes" id="UP000304912"/>
    </source>
</evidence>
<evidence type="ECO:0000259" key="1">
    <source>
        <dbReference type="Pfam" id="PF13166"/>
    </source>
</evidence>
<keyword evidence="3" id="KW-1185">Reference proteome</keyword>
<gene>
    <name evidence="2" type="ORF">FBQ74_06415</name>
</gene>
<sequence length="69" mass="7680">MIREIQITPPLAIYTNQASLTDLRTINYIFGANGSGKTTISRVIAGTDGYSHCPLSWQGDITLERMNRH</sequence>
<dbReference type="KEGG" id="salk:FBQ74_06415"/>
<organism evidence="2 3">
    <name type="scientific">Salinimonas iocasae</name>
    <dbReference type="NCBI Taxonomy" id="2572577"/>
    <lineage>
        <taxon>Bacteria</taxon>
        <taxon>Pseudomonadati</taxon>
        <taxon>Pseudomonadota</taxon>
        <taxon>Gammaproteobacteria</taxon>
        <taxon>Alteromonadales</taxon>
        <taxon>Alteromonadaceae</taxon>
        <taxon>Alteromonas/Salinimonas group</taxon>
        <taxon>Salinimonas</taxon>
    </lineage>
</organism>
<dbReference type="InterPro" id="IPR027417">
    <property type="entry name" value="P-loop_NTPase"/>
</dbReference>
<dbReference type="SUPFAM" id="SSF52540">
    <property type="entry name" value="P-loop containing nucleoside triphosphate hydrolases"/>
    <property type="match status" value="1"/>
</dbReference>
<evidence type="ECO:0000313" key="2">
    <source>
        <dbReference type="EMBL" id="QCZ93142.1"/>
    </source>
</evidence>
<dbReference type="InterPro" id="IPR026866">
    <property type="entry name" value="CR006_AAA"/>
</dbReference>
<dbReference type="RefSeq" id="WP_139755889.1">
    <property type="nucleotide sequence ID" value="NZ_CP039852.1"/>
</dbReference>
<dbReference type="Pfam" id="PF13166">
    <property type="entry name" value="AAA_13"/>
    <property type="match status" value="1"/>
</dbReference>
<dbReference type="Proteomes" id="UP000304912">
    <property type="component" value="Chromosome"/>
</dbReference>
<feature type="domain" description="Protein CR006 P-loop" evidence="1">
    <location>
        <begin position="12"/>
        <end position="52"/>
    </location>
</feature>
<protein>
    <recommendedName>
        <fullName evidence="1">Protein CR006 P-loop domain-containing protein</fullName>
    </recommendedName>
</protein>
<proteinExistence type="predicted"/>
<dbReference type="AlphaFoldDB" id="A0A5B7YBU0"/>
<accession>A0A5B7YBU0</accession>